<comment type="similarity">
    <text evidence="1">Belongs to the SecB family.</text>
</comment>
<dbReference type="PANTHER" id="PTHR36918:SF1">
    <property type="entry name" value="PROTEIN-EXPORT PROTEIN SECB"/>
    <property type="match status" value="1"/>
</dbReference>
<reference evidence="2" key="2">
    <citation type="submission" date="2024-03" db="EMBL/GenBank/DDBJ databases">
        <title>The Genome Sequence of Enterococcus sp. DIV0242b.</title>
        <authorList>
            <consortium name="The Broad Institute Genomics Platform"/>
            <consortium name="The Broad Institute Microbial Omics Core"/>
            <consortium name="The Broad Institute Genomic Center for Infectious Diseases"/>
            <person name="Earl A."/>
            <person name="Manson A."/>
            <person name="Gilmore M."/>
            <person name="Schwartman J."/>
            <person name="Shea T."/>
            <person name="Abouelleil A."/>
            <person name="Cao P."/>
            <person name="Chapman S."/>
            <person name="Cusick C."/>
            <person name="Young S."/>
            <person name="Neafsey D."/>
            <person name="Nusbaum C."/>
            <person name="Birren B."/>
        </authorList>
    </citation>
    <scope>NUCLEOTIDE SEQUENCE</scope>
    <source>
        <strain evidence="2">9E7_DIV0242</strain>
    </source>
</reference>
<evidence type="ECO:0000256" key="1">
    <source>
        <dbReference type="ARBA" id="ARBA00009990"/>
    </source>
</evidence>
<dbReference type="Pfam" id="PF02556">
    <property type="entry name" value="SecB"/>
    <property type="match status" value="1"/>
</dbReference>
<dbReference type="InterPro" id="IPR003708">
    <property type="entry name" value="SecB"/>
</dbReference>
<proteinExistence type="inferred from homology"/>
<name>A0AAQ3Y1H9_9ENTE</name>
<dbReference type="GO" id="GO:0051262">
    <property type="term" value="P:protein tetramerization"/>
    <property type="evidence" value="ECO:0007669"/>
    <property type="project" value="InterPro"/>
</dbReference>
<keyword evidence="3" id="KW-1185">Reference proteome</keyword>
<dbReference type="GO" id="GO:0015031">
    <property type="term" value="P:protein transport"/>
    <property type="evidence" value="ECO:0007669"/>
    <property type="project" value="InterPro"/>
</dbReference>
<dbReference type="AlphaFoldDB" id="A0AAQ3Y1H9"/>
<gene>
    <name evidence="2" type="ORF">A5888_003130</name>
</gene>
<dbReference type="SUPFAM" id="SSF54611">
    <property type="entry name" value="SecB-like"/>
    <property type="match status" value="1"/>
</dbReference>
<evidence type="ECO:0008006" key="4">
    <source>
        <dbReference type="Google" id="ProtNLM"/>
    </source>
</evidence>
<dbReference type="PANTHER" id="PTHR36918">
    <property type="match status" value="1"/>
</dbReference>
<evidence type="ECO:0000313" key="3">
    <source>
        <dbReference type="Proteomes" id="UP000195141"/>
    </source>
</evidence>
<dbReference type="GO" id="GO:0051082">
    <property type="term" value="F:unfolded protein binding"/>
    <property type="evidence" value="ECO:0007669"/>
    <property type="project" value="InterPro"/>
</dbReference>
<dbReference type="Proteomes" id="UP000195141">
    <property type="component" value="Chromosome"/>
</dbReference>
<organism evidence="2 3">
    <name type="scientific">Candidatus Enterococcus clewellii</name>
    <dbReference type="NCBI Taxonomy" id="1834193"/>
    <lineage>
        <taxon>Bacteria</taxon>
        <taxon>Bacillati</taxon>
        <taxon>Bacillota</taxon>
        <taxon>Bacilli</taxon>
        <taxon>Lactobacillales</taxon>
        <taxon>Enterococcaceae</taxon>
        <taxon>Enterococcus</taxon>
    </lineage>
</organism>
<dbReference type="RefSeq" id="WP_339101684.1">
    <property type="nucleotide sequence ID" value="NZ_CP147247.1"/>
</dbReference>
<dbReference type="InterPro" id="IPR035958">
    <property type="entry name" value="SecB-like_sf"/>
</dbReference>
<evidence type="ECO:0000313" key="2">
    <source>
        <dbReference type="EMBL" id="WYJ91362.1"/>
    </source>
</evidence>
<reference evidence="2" key="1">
    <citation type="submission" date="2017-05" db="EMBL/GenBank/DDBJ databases">
        <authorList>
            <consortium name="The Broad Institute Genomics Platform"/>
            <consortium name="The Broad Institute Genomic Center for Infectious Diseases"/>
            <person name="Earl A."/>
            <person name="Manson A."/>
            <person name="Schwartman J."/>
            <person name="Gilmore M."/>
            <person name="Abouelleil A."/>
            <person name="Cao P."/>
            <person name="Chapman S."/>
            <person name="Cusick C."/>
            <person name="Shea T."/>
            <person name="Young S."/>
            <person name="Neafsey D."/>
            <person name="Nusbaum C."/>
            <person name="Birren B."/>
        </authorList>
    </citation>
    <scope>NUCLEOTIDE SEQUENCE</scope>
    <source>
        <strain evidence="2">9E7_DIV0242</strain>
    </source>
</reference>
<dbReference type="EMBL" id="CP147247">
    <property type="protein sequence ID" value="WYJ91362.1"/>
    <property type="molecule type" value="Genomic_DNA"/>
</dbReference>
<protein>
    <recommendedName>
        <fullName evidence="4">Preprotein translocase subunit SecB</fullName>
    </recommendedName>
</protein>
<accession>A0AAQ3Y1H9</accession>
<dbReference type="Gene3D" id="3.10.420.10">
    <property type="entry name" value="SecB-like"/>
    <property type="match status" value="1"/>
</dbReference>
<sequence length="151" mass="17288">MANIKFADYFVDKMIYQENPNYDLESSKSLEVSLSPTVDIAFDDDLVLVIFSVEIGDFDNDDCPFVIDIELKAFFEFDVTDDPKDVQQLHDLLSQNAVAILYPYIRSLVSDLTLRSNKFPAYVLPTINVVKLMEQNDAITFHDFNKKDSNS</sequence>